<evidence type="ECO:0000313" key="3">
    <source>
        <dbReference type="EMBL" id="CAB3801315.1"/>
    </source>
</evidence>
<dbReference type="InterPro" id="IPR002909">
    <property type="entry name" value="IPT_dom"/>
</dbReference>
<evidence type="ECO:0000313" key="4">
    <source>
        <dbReference type="Proteomes" id="UP000494252"/>
    </source>
</evidence>
<keyword evidence="4" id="KW-1185">Reference proteome</keyword>
<sequence length="424" mass="45218">MSDYFAVAAVTAVMRTILQDALAQSALPGQLANATITALPPDRILIGNEEKAQLNLFLYRLSSNTGWCNEGLPSRDASGQRIANPPLALNLHYMMSVYGPNPFDGELLLAWAMQIWHETPVLTRDILQTALTEMAKPIAQPAPEEQALATTTLPDQVELIKLVQEPLGIEELSKMWTAFQVSYRPTVAYQASVVLIQRRDAARLGPPVQKRHIKAVPWQQPVIEDVSPAIARTGDILTLRGRNFIGDTPASTGVSFDGGVPVAPAQVQGNALRVQVPASLPAGIATVAVRQSIALGDPPTPHVGSTSNLASFTLAPTVLSPLAGSFKAGTTLTVQTDVQIGRMQSVSLVIGTSELPIDIRPASGPPSSSSVDIPIPADFPFVQPEASVPLYLRVDGAQSKLYIDQDTTHPTHGQLVPQITVTAP</sequence>
<dbReference type="InterPro" id="IPR025351">
    <property type="entry name" value="Pvc16_N"/>
</dbReference>
<dbReference type="Pfam" id="PF14065">
    <property type="entry name" value="Pvc16_N"/>
    <property type="match status" value="1"/>
</dbReference>
<accession>A0A6J5GI32</accession>
<dbReference type="RefSeq" id="WP_175163994.1">
    <property type="nucleotide sequence ID" value="NZ_CADIKI010000016.1"/>
</dbReference>
<dbReference type="Proteomes" id="UP000494252">
    <property type="component" value="Unassembled WGS sequence"/>
</dbReference>
<proteinExistence type="predicted"/>
<dbReference type="InterPro" id="IPR014756">
    <property type="entry name" value="Ig_E-set"/>
</dbReference>
<protein>
    <recommendedName>
        <fullName evidence="5">IPT/TIG domain-containing protein</fullName>
    </recommendedName>
</protein>
<dbReference type="InterPro" id="IPR013783">
    <property type="entry name" value="Ig-like_fold"/>
</dbReference>
<dbReference type="Pfam" id="PF01833">
    <property type="entry name" value="TIG"/>
    <property type="match status" value="1"/>
</dbReference>
<name>A0A6J5GI32_9BURK</name>
<gene>
    <name evidence="3" type="ORF">LMG27177_05024</name>
</gene>
<evidence type="ECO:0000259" key="1">
    <source>
        <dbReference type="Pfam" id="PF01833"/>
    </source>
</evidence>
<dbReference type="CDD" id="cd00102">
    <property type="entry name" value="IPT"/>
    <property type="match status" value="1"/>
</dbReference>
<feature type="domain" description="IPT/TIG" evidence="1">
    <location>
        <begin position="221"/>
        <end position="289"/>
    </location>
</feature>
<organism evidence="3 4">
    <name type="scientific">Paraburkholderia fynbosensis</name>
    <dbReference type="NCBI Taxonomy" id="1200993"/>
    <lineage>
        <taxon>Bacteria</taxon>
        <taxon>Pseudomonadati</taxon>
        <taxon>Pseudomonadota</taxon>
        <taxon>Betaproteobacteria</taxon>
        <taxon>Burkholderiales</taxon>
        <taxon>Burkholderiaceae</taxon>
        <taxon>Paraburkholderia</taxon>
    </lineage>
</organism>
<dbReference type="EMBL" id="CADIKI010000016">
    <property type="protein sequence ID" value="CAB3801315.1"/>
    <property type="molecule type" value="Genomic_DNA"/>
</dbReference>
<reference evidence="3 4" key="1">
    <citation type="submission" date="2020-04" db="EMBL/GenBank/DDBJ databases">
        <authorList>
            <person name="De Canck E."/>
        </authorList>
    </citation>
    <scope>NUCLEOTIDE SEQUENCE [LARGE SCALE GENOMIC DNA]</scope>
    <source>
        <strain evidence="3 4">LMG 27177</strain>
    </source>
</reference>
<evidence type="ECO:0008006" key="5">
    <source>
        <dbReference type="Google" id="ProtNLM"/>
    </source>
</evidence>
<dbReference type="Gene3D" id="2.60.40.10">
    <property type="entry name" value="Immunoglobulins"/>
    <property type="match status" value="1"/>
</dbReference>
<feature type="domain" description="Pvc16 N-terminal" evidence="2">
    <location>
        <begin position="9"/>
        <end position="209"/>
    </location>
</feature>
<evidence type="ECO:0000259" key="2">
    <source>
        <dbReference type="Pfam" id="PF14065"/>
    </source>
</evidence>
<dbReference type="AlphaFoldDB" id="A0A6J5GI32"/>
<dbReference type="SUPFAM" id="SSF81296">
    <property type="entry name" value="E set domains"/>
    <property type="match status" value="1"/>
</dbReference>